<dbReference type="PROSITE" id="PS50819">
    <property type="entry name" value="INTEIN_ENDONUCLEASE"/>
    <property type="match status" value="1"/>
</dbReference>
<comment type="function">
    <text evidence="7">DNA-dependent RNA polymerase catalyzes the transcription of DNA into RNA using the four ribonucleoside triphosphates as substrates.</text>
</comment>
<dbReference type="Gene3D" id="1.10.150.390">
    <property type="match status" value="1"/>
</dbReference>
<accession>A0A481YV47</accession>
<dbReference type="GO" id="GO:0006351">
    <property type="term" value="P:DNA-templated transcription"/>
    <property type="evidence" value="ECO:0007669"/>
    <property type="project" value="InterPro"/>
</dbReference>
<dbReference type="SMART" id="SM00306">
    <property type="entry name" value="HintN"/>
    <property type="match status" value="1"/>
</dbReference>
<dbReference type="InterPro" id="IPR003587">
    <property type="entry name" value="Hint_dom_N"/>
</dbReference>
<dbReference type="Pfam" id="PF05000">
    <property type="entry name" value="RNA_pol_Rpb1_4"/>
    <property type="match status" value="1"/>
</dbReference>
<dbReference type="Gene3D" id="3.10.28.10">
    <property type="entry name" value="Homing endonucleases"/>
    <property type="match status" value="1"/>
</dbReference>
<reference evidence="9" key="1">
    <citation type="journal article" date="2019" name="MBio">
        <title>Virus Genomes from Deep Sea Sediments Expand the Ocean Megavirome and Support Independent Origins of Viral Gigantism.</title>
        <authorList>
            <person name="Backstrom D."/>
            <person name="Yutin N."/>
            <person name="Jorgensen S.L."/>
            <person name="Dharamshi J."/>
            <person name="Homa F."/>
            <person name="Zaremba-Niedwiedzka K."/>
            <person name="Spang A."/>
            <person name="Wolf Y.I."/>
            <person name="Koonin E.V."/>
            <person name="Ettema T.J."/>
        </authorList>
    </citation>
    <scope>NUCLEOTIDE SEQUENCE</scope>
</reference>
<dbReference type="GO" id="GO:0003899">
    <property type="term" value="F:DNA-directed RNA polymerase activity"/>
    <property type="evidence" value="ECO:0007669"/>
    <property type="project" value="UniProtKB-EC"/>
</dbReference>
<sequence length="1895" mass="214201">MATDKVQFIQFGILSAQDWKVFSVCQIDKPASQGGSDKIRTGTPYDDRMGRLENGFPCGTCGNDNKNCVGHFGYIKLPIPIYNRVFANYILKILQCICPQCARSRLLPEHAEMQNLLRLNGFKRLRAFVKKCITVRECPWGDCQAPLPSFEFKDGFYYNLGDKSESVIFKAGEAFNIFIRITQNIINLLGFNAKLAPNTLFIDESEHEKFHIHQFRPESLIFTNFPVIPPFSRPFIIRDGQKCDDDLTDKYNLILKTCIKLREDDESDSIMIPRGRRRGGKMTEADRQKAELELQIHIWTIMNNKDEHSKLSSGGRAHKCLRERIHGKEGRVQNNVGGKRVDFSARSVIIGGGIMLRKDELGVPRYIAEEVTRSELVKDWNKDYAQALVSQGKVCRVNHKGQITRLNTGIDNKTKHPLMIDDRIERHLQDGDIAPFNRQPSLRMESIMSFKIKIIEDLAFRLPLCFTSSFNADFDGDEMNLHIPQSISATAEAEVLMRAAVHIVSGQRNGPVNGIVQDGLVGAYLLTNTWKNIHTDTMVSVKTFTQCITGAEIHQRRYEDLLLRAAEFYPDYIKVENNTAEIITDEIPGKLVASILFPANFCYSCRTDTNNMFQKVKIKNGILLHDSGPLCKKIIGITTNSVIHILWKEYSPETALTFLSETQLLIDYWLATYGFSMGISDCMTTSKEDVAKILTEMQVKIDTILTRCNGKEPGEKTEGEINGILNSAMNIGLSLAKTSMAKDDYNALNIMRNSGAKGSLVNLIQIVAFVGQQNINGRRIPLTLSDGTRTLPHYEPGDHSAEARGFVFNSYINGLTPQEVFFHAAGGRKGVIATAIKSVTGDTPIIITENGKVRRVTIGKWIDTRLVLASDKVKHYKEKEMELLRIEESILIPTVNQIGDVSWGEITAITRHDPGSVLYKIKTIGGREVIVTEAKSLLVWDGQEYQRMSISDIKVGDYVPTTLFLPAHPDCGTSIDVSNYLQKTDYLYGTDFENGQVSDINLPKIRQFGYFNLDSIKSGFVYEFGLPLRFIPDYFKLNRENGLFIGLYLAQDFPFEKGRVKISNSNPKIQQFVKNWFDTYDIFWDLHKSAIVAVSFIFESFISKLVGNNRQHIPIEAFTAPKDFLVGLLDGYISGKGTIISNSIQVTSVSKELLEGISMICARLEIFAELSENTLFIRAQWASKFANVIGSFHPKKAAQLLKMQCPKIHHNFPVQGNTVLDKIVSIEIVDVAQYPKVYDLTVPSTLNFGLANGLHVVDTAETGYMQKRIARKVEDYHVEIDSTVRDANNRIIQFLYGDDSMDPKKLYYSKEIDFPFFINAKNIAQRINSDAVRQEEITRKEIPRIMRKQEINLLLDFITLSSKISTEITKVATYNIHKTLRKSLASVKLYECKIPAFCAEVRNMFETSKAQYGDMVGLIAASSIGEPTTQLTLNVFHLAGVKGKDVSLGVPRFNELLNATKSHKQKNASCTVFFDIPELTQNSSVVASLEKENTNLDDSTEIYKSNTSRIQKSKTLSLNIIQNMKKIFEETTVTTFLTGYEMQYLSEDVNPDTGMSPIGILTYREYEKKWWVKLQEKFGNIPEITPESWVLILQFNTEEMFCHQIDLEDIAIAINTFSEGKYCCIHSPNIIGIIEVYLNFSDIKAYVETKVNLPPGDTTSRESLLTADNINFFTCRSVALEYIKAIRISGINGISKVYPREKTKTHEWVIDVECRKIQPQLSNKRFLDILTIPNVDPYHTITDDMYAVYNILGIEATRKFLIEEITRIISFDGTYINPRHIQLLVDGMTHTGEITSVRRDGIPRDVGPIAKIMFEQAVENSIEAAVFTENDHMNSISSAIMYGLTAKSGTGLVNVQNEDTISVKPVRISKKVEFESEDKITQVGSRRRKNIIRRK</sequence>
<comment type="similarity">
    <text evidence="1 7">Belongs to the RNA polymerase beta' chain family.</text>
</comment>
<evidence type="ECO:0000259" key="8">
    <source>
        <dbReference type="PROSITE" id="PS50819"/>
    </source>
</evidence>
<dbReference type="Gene3D" id="2.170.16.10">
    <property type="entry name" value="Hedgehog/Intein (Hint) domain"/>
    <property type="match status" value="2"/>
</dbReference>
<dbReference type="InterPro" id="IPR007081">
    <property type="entry name" value="RNA_pol_Rpb1_5"/>
</dbReference>
<organism evidence="9">
    <name type="scientific">Marseillevirus LCMAC102</name>
    <dbReference type="NCBI Taxonomy" id="2506603"/>
    <lineage>
        <taxon>Viruses</taxon>
        <taxon>Varidnaviria</taxon>
        <taxon>Bamfordvirae</taxon>
        <taxon>Nucleocytoviricota</taxon>
        <taxon>Megaviricetes</taxon>
        <taxon>Pimascovirales</taxon>
        <taxon>Pimascovirales incertae sedis</taxon>
        <taxon>Marseilleviridae</taxon>
    </lineage>
</organism>
<dbReference type="PANTHER" id="PTHR19376:SF37">
    <property type="entry name" value="DNA-DIRECTED RNA POLYMERASE II SUBUNIT RPB1"/>
    <property type="match status" value="1"/>
</dbReference>
<comment type="catalytic activity">
    <reaction evidence="7">
        <text>RNA(n) + a ribonucleoside 5'-triphosphate = RNA(n+1) + diphosphate</text>
        <dbReference type="Rhea" id="RHEA:21248"/>
        <dbReference type="Rhea" id="RHEA-COMP:14527"/>
        <dbReference type="Rhea" id="RHEA-COMP:17342"/>
        <dbReference type="ChEBI" id="CHEBI:33019"/>
        <dbReference type="ChEBI" id="CHEBI:61557"/>
        <dbReference type="ChEBI" id="CHEBI:140395"/>
        <dbReference type="EC" id="2.7.7.6"/>
    </reaction>
</comment>
<protein>
    <recommendedName>
        <fullName evidence="7">DNA-directed RNA polymerase subunit</fullName>
        <ecNumber evidence="7">2.7.7.6</ecNumber>
    </recommendedName>
</protein>
<dbReference type="GO" id="GO:0004519">
    <property type="term" value="F:endonuclease activity"/>
    <property type="evidence" value="ECO:0007669"/>
    <property type="project" value="InterPro"/>
</dbReference>
<dbReference type="SUPFAM" id="SSF55608">
    <property type="entry name" value="Homing endonucleases"/>
    <property type="match status" value="1"/>
</dbReference>
<dbReference type="InterPro" id="IPR042102">
    <property type="entry name" value="RNA_pol_Rpb1_3_sf"/>
</dbReference>
<evidence type="ECO:0000256" key="6">
    <source>
        <dbReference type="ARBA" id="ARBA00054607"/>
    </source>
</evidence>
<keyword evidence="4 7" id="KW-0548">Nucleotidyltransferase</keyword>
<evidence type="ECO:0000256" key="3">
    <source>
        <dbReference type="ARBA" id="ARBA00022679"/>
    </source>
</evidence>
<keyword evidence="3 7" id="KW-0808">Transferase</keyword>
<dbReference type="InterPro" id="IPR007083">
    <property type="entry name" value="RNA_pol_Rpb1_4"/>
</dbReference>
<evidence type="ECO:0000313" key="9">
    <source>
        <dbReference type="EMBL" id="QBK86424.1"/>
    </source>
</evidence>
<evidence type="ECO:0000256" key="4">
    <source>
        <dbReference type="ARBA" id="ARBA00022695"/>
    </source>
</evidence>
<dbReference type="Gene3D" id="1.10.132.30">
    <property type="match status" value="1"/>
</dbReference>
<dbReference type="SMART" id="SM00663">
    <property type="entry name" value="RPOLA_N"/>
    <property type="match status" value="1"/>
</dbReference>
<dbReference type="Pfam" id="PF00623">
    <property type="entry name" value="RNA_pol_Rpb1_2"/>
    <property type="match status" value="1"/>
</dbReference>
<dbReference type="InterPro" id="IPR007080">
    <property type="entry name" value="RNA_pol_Rpb1_1"/>
</dbReference>
<dbReference type="SUPFAM" id="SSF64484">
    <property type="entry name" value="beta and beta-prime subunits of DNA dependent RNA-polymerase"/>
    <property type="match status" value="2"/>
</dbReference>
<dbReference type="InterPro" id="IPR044893">
    <property type="entry name" value="RNA_pol_Rpb1_clamp_domain"/>
</dbReference>
<dbReference type="PANTHER" id="PTHR19376">
    <property type="entry name" value="DNA-DIRECTED RNA POLYMERASE"/>
    <property type="match status" value="1"/>
</dbReference>
<dbReference type="Pfam" id="PF14528">
    <property type="entry name" value="LAGLIDADG_3"/>
    <property type="match status" value="1"/>
</dbReference>
<comment type="function">
    <text evidence="6">Component of the DNA-dependent RNA polymerase that catalyzes the transcription of DNA into RNA using the four ribonucleoside triphosphates as substrates. Largest and catalytic component of RNA polymerase II which synthesizes mRNA precursors and many functional non-coding RNAs. Forms the polymerase active center together with the second largest subunit.</text>
</comment>
<gene>
    <name evidence="9" type="ORF">LCMAC102_02190</name>
</gene>
<dbReference type="Gene3D" id="6.10.250.2940">
    <property type="match status" value="1"/>
</dbReference>
<dbReference type="Gene3D" id="2.40.40.20">
    <property type="match status" value="1"/>
</dbReference>
<dbReference type="EMBL" id="MK500334">
    <property type="protein sequence ID" value="QBK86424.1"/>
    <property type="molecule type" value="Genomic_DNA"/>
</dbReference>
<dbReference type="Gene3D" id="3.30.1490.180">
    <property type="entry name" value="RNA polymerase ii"/>
    <property type="match status" value="1"/>
</dbReference>
<dbReference type="Gene3D" id="6.20.50.80">
    <property type="match status" value="1"/>
</dbReference>
<dbReference type="GO" id="GO:0000428">
    <property type="term" value="C:DNA-directed RNA polymerase complex"/>
    <property type="evidence" value="ECO:0007669"/>
    <property type="project" value="UniProtKB-KW"/>
</dbReference>
<dbReference type="InterPro" id="IPR027434">
    <property type="entry name" value="Homing_endonucl"/>
</dbReference>
<dbReference type="InterPro" id="IPR007066">
    <property type="entry name" value="RNA_pol_Rpb1_3"/>
</dbReference>
<dbReference type="CDD" id="cd00081">
    <property type="entry name" value="Hint"/>
    <property type="match status" value="1"/>
</dbReference>
<proteinExistence type="inferred from homology"/>
<keyword evidence="2 7" id="KW-0240">DNA-directed RNA polymerase</keyword>
<dbReference type="Pfam" id="PF04997">
    <property type="entry name" value="RNA_pol_Rpb1_1"/>
    <property type="match status" value="1"/>
</dbReference>
<dbReference type="FunFam" id="2.40.40.20:FF:000019">
    <property type="entry name" value="DNA-directed RNA polymerase II subunit RPB1"/>
    <property type="match status" value="1"/>
</dbReference>
<dbReference type="GO" id="GO:0003677">
    <property type="term" value="F:DNA binding"/>
    <property type="evidence" value="ECO:0007669"/>
    <property type="project" value="InterPro"/>
</dbReference>
<dbReference type="Pfam" id="PF04983">
    <property type="entry name" value="RNA_pol_Rpb1_3"/>
    <property type="match status" value="1"/>
</dbReference>
<evidence type="ECO:0000256" key="7">
    <source>
        <dbReference type="RuleBase" id="RU004279"/>
    </source>
</evidence>
<evidence type="ECO:0000256" key="1">
    <source>
        <dbReference type="ARBA" id="ARBA00006460"/>
    </source>
</evidence>
<dbReference type="InterPro" id="IPR045867">
    <property type="entry name" value="DNA-dir_RpoC_beta_prime"/>
</dbReference>
<dbReference type="Pfam" id="PF04998">
    <property type="entry name" value="RNA_pol_Rpb1_5"/>
    <property type="match status" value="1"/>
</dbReference>
<dbReference type="InterPro" id="IPR004042">
    <property type="entry name" value="Intein_endonuc_central"/>
</dbReference>
<keyword evidence="5 7" id="KW-0804">Transcription</keyword>
<dbReference type="EC" id="2.7.7.6" evidence="7"/>
<dbReference type="InterPro" id="IPR038120">
    <property type="entry name" value="Rpb1_funnel_sf"/>
</dbReference>
<dbReference type="InterPro" id="IPR004860">
    <property type="entry name" value="LAGLIDADG_dom"/>
</dbReference>
<dbReference type="Gene3D" id="1.10.274.100">
    <property type="entry name" value="RNA polymerase Rpb1, domain 3"/>
    <property type="match status" value="1"/>
</dbReference>
<evidence type="ECO:0000256" key="5">
    <source>
        <dbReference type="ARBA" id="ARBA00023163"/>
    </source>
</evidence>
<name>A0A481YV47_9VIRU</name>
<evidence type="ECO:0000256" key="2">
    <source>
        <dbReference type="ARBA" id="ARBA00022478"/>
    </source>
</evidence>
<dbReference type="InterPro" id="IPR036844">
    <property type="entry name" value="Hint_dom_sf"/>
</dbReference>
<dbReference type="SUPFAM" id="SSF51294">
    <property type="entry name" value="Hedgehog/intein (Hint) domain"/>
    <property type="match status" value="1"/>
</dbReference>
<dbReference type="InterPro" id="IPR000722">
    <property type="entry name" value="RNA_pol_asu"/>
</dbReference>
<dbReference type="InterPro" id="IPR006592">
    <property type="entry name" value="RNA_pol_N"/>
</dbReference>
<dbReference type="Pfam" id="PF14890">
    <property type="entry name" value="Intein_splicing"/>
    <property type="match status" value="1"/>
</dbReference>
<dbReference type="Gene3D" id="4.10.860.120">
    <property type="entry name" value="RNA polymerase II, clamp domain"/>
    <property type="match status" value="1"/>
</dbReference>
<feature type="domain" description="DOD-type homing endonuclease" evidence="8">
    <location>
        <begin position="1044"/>
        <end position="1166"/>
    </location>
</feature>